<dbReference type="InterPro" id="IPR036420">
    <property type="entry name" value="BRCT_dom_sf"/>
</dbReference>
<feature type="compositionally biased region" description="Low complexity" evidence="6">
    <location>
        <begin position="268"/>
        <end position="278"/>
    </location>
</feature>
<dbReference type="Pfam" id="PF16496">
    <property type="entry name" value="SWIRM-assoc_2"/>
    <property type="match status" value="1"/>
</dbReference>
<feature type="region of interest" description="Disordered" evidence="6">
    <location>
        <begin position="577"/>
        <end position="600"/>
    </location>
</feature>
<dbReference type="eggNOG" id="KOG1279">
    <property type="taxonomic scope" value="Eukaryota"/>
</dbReference>
<keyword evidence="11" id="KW-1185">Reference proteome</keyword>
<dbReference type="GeneID" id="23612776"/>
<keyword evidence="4" id="KW-0539">Nucleus</keyword>
<reference evidence="10 11" key="1">
    <citation type="journal article" date="2014" name="BMC Genomics">
        <title>Oil accumulation mechanisms of the oleaginous microalga Chlorella protothecoides revealed through its genome, transcriptomes, and proteomes.</title>
        <authorList>
            <person name="Gao C."/>
            <person name="Wang Y."/>
            <person name="Shen Y."/>
            <person name="Yan D."/>
            <person name="He X."/>
            <person name="Dai J."/>
            <person name="Wu Q."/>
        </authorList>
    </citation>
    <scope>NUCLEOTIDE SEQUENCE [LARGE SCALE GENOMIC DNA]</scope>
    <source>
        <strain evidence="10 11">0710</strain>
    </source>
</reference>
<dbReference type="InterPro" id="IPR032450">
    <property type="entry name" value="SMARCC_N"/>
</dbReference>
<sequence length="664" mass="70514">MAAQGPSGDQGKRNGNVQLELAQSEEQLSRLDKLVASLNETQTAFKHDRRGLAQLFAGLQQFMEDALGINSMYKSQPKLPASLFHDTSPSGPLHTIASVCADAMRVRGMKRIDWASPALRKENLELVSRLRQELLRAGHLRPPRVYVHPSCASETLRLTHAVTRLGGEVAPVETTPGVTHVVYPFGPKGDPDDGQTYLRALEKRGALVRVHWWYLPDSYDEWLPAAAAPEELAPEAEPVPLAPGVLQQTVLQPNRKAMSGAGGLDVSQGQARAGAAPAQPQPPPPPGTPSGGAPQELHRVPACAAWFRWGAVHALERAEFPDLLGAGAPPGAGEAYLAHRDAMVSRYREDPSRELSFTEARRWLAGDVGTLRRLHAFLQSWGIINAHARVRARRGREPAPGPDSVLRLAPLVGAAEGVEAALTGPVAGRVAPLAGHANGALQPAIATGAQYYCNAMPWVNCTSLRYHCTKVPDVDLCPLAYAAVERHGEDWAAIAEAVGTKNAMQCCTRFLQMPIEEAIVAEAVASDGRQGWVTIPEPGEEDGADPGAGALLPFADAGNPVMAQVAFLATMGPMKAEEGSETRDGMGLGVGESSPAPSVAGDAPISAPRLRAAAATALAAAAAKAKLLADAEERELQRLVLAAVDTQYKKIKIKLQAREGLSEA</sequence>
<dbReference type="PROSITE" id="PS52032">
    <property type="entry name" value="MARR_BRCT_CHROMO"/>
    <property type="match status" value="1"/>
</dbReference>
<accession>A0A087SEG6</accession>
<dbReference type="SUPFAM" id="SSF46689">
    <property type="entry name" value="Homeodomain-like"/>
    <property type="match status" value="2"/>
</dbReference>
<organism evidence="10 11">
    <name type="scientific">Auxenochlorella protothecoides</name>
    <name type="common">Green microalga</name>
    <name type="synonym">Chlorella protothecoides</name>
    <dbReference type="NCBI Taxonomy" id="3075"/>
    <lineage>
        <taxon>Eukaryota</taxon>
        <taxon>Viridiplantae</taxon>
        <taxon>Chlorophyta</taxon>
        <taxon>core chlorophytes</taxon>
        <taxon>Trebouxiophyceae</taxon>
        <taxon>Chlorellales</taxon>
        <taxon>Chlorellaceae</taxon>
        <taxon>Auxenochlorella</taxon>
    </lineage>
</organism>
<name>A0A087SEG6_AUXPR</name>
<feature type="domain" description="SANT" evidence="8">
    <location>
        <begin position="483"/>
        <end position="518"/>
    </location>
</feature>
<dbReference type="GO" id="GO:0003677">
    <property type="term" value="F:DNA binding"/>
    <property type="evidence" value="ECO:0007669"/>
    <property type="project" value="UniProtKB-KW"/>
</dbReference>
<dbReference type="InterPro" id="IPR001005">
    <property type="entry name" value="SANT/Myb"/>
</dbReference>
<dbReference type="CDD" id="cd00167">
    <property type="entry name" value="SANT"/>
    <property type="match status" value="1"/>
</dbReference>
<evidence type="ECO:0000313" key="11">
    <source>
        <dbReference type="Proteomes" id="UP000028924"/>
    </source>
</evidence>
<evidence type="ECO:0000256" key="6">
    <source>
        <dbReference type="SAM" id="MobiDB-lite"/>
    </source>
</evidence>
<dbReference type="InterPro" id="IPR007526">
    <property type="entry name" value="SWIRM"/>
</dbReference>
<dbReference type="CDD" id="cd00027">
    <property type="entry name" value="BRCT"/>
    <property type="match status" value="1"/>
</dbReference>
<dbReference type="InterPro" id="IPR032451">
    <property type="entry name" value="SMARCC_C"/>
</dbReference>
<dbReference type="SUPFAM" id="SSF52113">
    <property type="entry name" value="BRCT domain"/>
    <property type="match status" value="1"/>
</dbReference>
<feature type="coiled-coil region" evidence="5">
    <location>
        <begin position="14"/>
        <end position="41"/>
    </location>
</feature>
<dbReference type="Gene3D" id="1.10.10.60">
    <property type="entry name" value="Homeodomain-like"/>
    <property type="match status" value="1"/>
</dbReference>
<feature type="compositionally biased region" description="Pro residues" evidence="6">
    <location>
        <begin position="279"/>
        <end position="288"/>
    </location>
</feature>
<dbReference type="EMBL" id="KL662105">
    <property type="protein sequence ID" value="KFM24120.1"/>
    <property type="molecule type" value="Genomic_DNA"/>
</dbReference>
<dbReference type="InterPro" id="IPR049898">
    <property type="entry name" value="MARR_BRCT_CHROMO"/>
</dbReference>
<feature type="region of interest" description="Disordered" evidence="6">
    <location>
        <begin position="256"/>
        <end position="296"/>
    </location>
</feature>
<dbReference type="InterPro" id="IPR009057">
    <property type="entry name" value="Homeodomain-like_sf"/>
</dbReference>
<evidence type="ECO:0000259" key="7">
    <source>
        <dbReference type="PROSITE" id="PS50934"/>
    </source>
</evidence>
<dbReference type="RefSeq" id="XP_011397006.1">
    <property type="nucleotide sequence ID" value="XM_011398704.1"/>
</dbReference>
<dbReference type="OrthoDB" id="118550at2759"/>
<keyword evidence="1" id="KW-0805">Transcription regulation</keyword>
<evidence type="ECO:0000259" key="9">
    <source>
        <dbReference type="PROSITE" id="PS52032"/>
    </source>
</evidence>
<dbReference type="KEGG" id="apro:F751_1385"/>
<keyword evidence="2" id="KW-0238">DNA-binding</keyword>
<dbReference type="InterPro" id="IPR036388">
    <property type="entry name" value="WH-like_DNA-bd_sf"/>
</dbReference>
<dbReference type="PANTHER" id="PTHR12802:SF41">
    <property type="entry name" value="BRAHMA ASSOCIATED PROTEIN 155 KDA"/>
    <property type="match status" value="1"/>
</dbReference>
<dbReference type="PROSITE" id="PS50934">
    <property type="entry name" value="SWIRM"/>
    <property type="match status" value="1"/>
</dbReference>
<dbReference type="AlphaFoldDB" id="A0A087SEG6"/>
<proteinExistence type="predicted"/>
<evidence type="ECO:0000256" key="3">
    <source>
        <dbReference type="ARBA" id="ARBA00023163"/>
    </source>
</evidence>
<dbReference type="STRING" id="3075.A0A087SEG6"/>
<keyword evidence="5" id="KW-0175">Coiled coil</keyword>
<feature type="domain" description="Chromo" evidence="9">
    <location>
        <begin position="7"/>
        <end position="283"/>
    </location>
</feature>
<protein>
    <submittedName>
        <fullName evidence="10">SWI/SNF and RSC complexes subunit ssr2</fullName>
    </submittedName>
</protein>
<dbReference type="Proteomes" id="UP000028924">
    <property type="component" value="Unassembled WGS sequence"/>
</dbReference>
<evidence type="ECO:0000259" key="8">
    <source>
        <dbReference type="PROSITE" id="PS51293"/>
    </source>
</evidence>
<evidence type="ECO:0000256" key="5">
    <source>
        <dbReference type="SAM" id="Coils"/>
    </source>
</evidence>
<evidence type="ECO:0000256" key="4">
    <source>
        <dbReference type="ARBA" id="ARBA00023242"/>
    </source>
</evidence>
<dbReference type="PROSITE" id="PS51293">
    <property type="entry name" value="SANT"/>
    <property type="match status" value="1"/>
</dbReference>
<evidence type="ECO:0000256" key="2">
    <source>
        <dbReference type="ARBA" id="ARBA00023125"/>
    </source>
</evidence>
<feature type="domain" description="SWIRM" evidence="7">
    <location>
        <begin position="298"/>
        <end position="395"/>
    </location>
</feature>
<keyword evidence="3" id="KW-0804">Transcription</keyword>
<evidence type="ECO:0000313" key="10">
    <source>
        <dbReference type="EMBL" id="KFM24120.1"/>
    </source>
</evidence>
<evidence type="ECO:0000256" key="1">
    <source>
        <dbReference type="ARBA" id="ARBA00023015"/>
    </source>
</evidence>
<dbReference type="Pfam" id="PF16495">
    <property type="entry name" value="SWIRM-assoc_1"/>
    <property type="match status" value="1"/>
</dbReference>
<dbReference type="Gene3D" id="1.10.10.10">
    <property type="entry name" value="Winged helix-like DNA-binding domain superfamily/Winged helix DNA-binding domain"/>
    <property type="match status" value="1"/>
</dbReference>
<dbReference type="Pfam" id="PF04433">
    <property type="entry name" value="SWIRM"/>
    <property type="match status" value="1"/>
</dbReference>
<dbReference type="GO" id="GO:0005634">
    <property type="term" value="C:nucleus"/>
    <property type="evidence" value="ECO:0007669"/>
    <property type="project" value="UniProtKB-ARBA"/>
</dbReference>
<dbReference type="InterPro" id="IPR017884">
    <property type="entry name" value="SANT_dom"/>
</dbReference>
<dbReference type="PANTHER" id="PTHR12802">
    <property type="entry name" value="SWI/SNF COMPLEX-RELATED"/>
    <property type="match status" value="1"/>
</dbReference>
<gene>
    <name evidence="10" type="ORF">F751_1385</name>
</gene>